<keyword evidence="2" id="KW-1185">Reference proteome</keyword>
<gene>
    <name evidence="1" type="ORF">ACFO3O_20435</name>
</gene>
<name>A0ABV9I3J2_9FLAO</name>
<dbReference type="EMBL" id="JBHSFV010000017">
    <property type="protein sequence ID" value="MFC4636286.1"/>
    <property type="molecule type" value="Genomic_DNA"/>
</dbReference>
<protein>
    <submittedName>
        <fullName evidence="1">Glycosyltransferase family 2 protein</fullName>
    </submittedName>
</protein>
<comment type="caution">
    <text evidence="1">The sequence shown here is derived from an EMBL/GenBank/DDBJ whole genome shotgun (WGS) entry which is preliminary data.</text>
</comment>
<dbReference type="SUPFAM" id="SSF53448">
    <property type="entry name" value="Nucleotide-diphospho-sugar transferases"/>
    <property type="match status" value="1"/>
</dbReference>
<dbReference type="RefSeq" id="WP_379982335.1">
    <property type="nucleotide sequence ID" value="NZ_JBHSFV010000017.1"/>
</dbReference>
<organism evidence="1 2">
    <name type="scientific">Dokdonia ponticola</name>
    <dbReference type="NCBI Taxonomy" id="2041041"/>
    <lineage>
        <taxon>Bacteria</taxon>
        <taxon>Pseudomonadati</taxon>
        <taxon>Bacteroidota</taxon>
        <taxon>Flavobacteriia</taxon>
        <taxon>Flavobacteriales</taxon>
        <taxon>Flavobacteriaceae</taxon>
        <taxon>Dokdonia</taxon>
    </lineage>
</organism>
<proteinExistence type="predicted"/>
<sequence length="343" mass="38709">MRKGINPQKNSEVTDSGHYHKVIVPVYIPHQEDYYKDAFSILKVCLETLTATVHGKTLIAVADNGSCDAVIAYLQTLYVAGTIQELSVTRMNVGKVNSIYKTLAGDTYPLVTVSDADVYFYHGWQEAVERIYMNFENVGAVCPTPSSRSYGHMTQPVWLRYLWSKQLKFEKNPDPEGMISFGNSLGNPDFYNKVQLEKTLVLRNNSGEKAVLGAGHYVATYRGDILKTNLQKATSHTLGAKMVQEYIDRPVYESGLYRLSTMRSYATHMGNVYEPWMDSSKNSLEKKPKEEASFTAISAYKQPGKFKMLLYKMISKGLKNKKIGTYVFKKKGLTAQEAKEYLS</sequence>
<accession>A0ABV9I3J2</accession>
<dbReference type="InterPro" id="IPR029044">
    <property type="entry name" value="Nucleotide-diphossugar_trans"/>
</dbReference>
<dbReference type="Proteomes" id="UP001596043">
    <property type="component" value="Unassembled WGS sequence"/>
</dbReference>
<reference evidence="2" key="1">
    <citation type="journal article" date="2019" name="Int. J. Syst. Evol. Microbiol.">
        <title>The Global Catalogue of Microorganisms (GCM) 10K type strain sequencing project: providing services to taxonomists for standard genome sequencing and annotation.</title>
        <authorList>
            <consortium name="The Broad Institute Genomics Platform"/>
            <consortium name="The Broad Institute Genome Sequencing Center for Infectious Disease"/>
            <person name="Wu L."/>
            <person name="Ma J."/>
        </authorList>
    </citation>
    <scope>NUCLEOTIDE SEQUENCE [LARGE SCALE GENOMIC DNA]</scope>
    <source>
        <strain evidence="2">YJ-61-S</strain>
    </source>
</reference>
<evidence type="ECO:0000313" key="2">
    <source>
        <dbReference type="Proteomes" id="UP001596043"/>
    </source>
</evidence>
<evidence type="ECO:0000313" key="1">
    <source>
        <dbReference type="EMBL" id="MFC4636286.1"/>
    </source>
</evidence>